<comment type="caution">
    <text evidence="2">The sequence shown here is derived from an EMBL/GenBank/DDBJ whole genome shotgun (WGS) entry which is preliminary data.</text>
</comment>
<dbReference type="OrthoDB" id="8061355at2759"/>
<dbReference type="EMBL" id="JAINUF010000016">
    <property type="protein sequence ID" value="KAJ8339826.1"/>
    <property type="molecule type" value="Genomic_DNA"/>
</dbReference>
<organism evidence="2 3">
    <name type="scientific">Synaphobranchus kaupii</name>
    <name type="common">Kaup's arrowtooth eel</name>
    <dbReference type="NCBI Taxonomy" id="118154"/>
    <lineage>
        <taxon>Eukaryota</taxon>
        <taxon>Metazoa</taxon>
        <taxon>Chordata</taxon>
        <taxon>Craniata</taxon>
        <taxon>Vertebrata</taxon>
        <taxon>Euteleostomi</taxon>
        <taxon>Actinopterygii</taxon>
        <taxon>Neopterygii</taxon>
        <taxon>Teleostei</taxon>
        <taxon>Anguilliformes</taxon>
        <taxon>Synaphobranchidae</taxon>
        <taxon>Synaphobranchus</taxon>
    </lineage>
</organism>
<keyword evidence="1" id="KW-0472">Membrane</keyword>
<evidence type="ECO:0000256" key="1">
    <source>
        <dbReference type="SAM" id="Phobius"/>
    </source>
</evidence>
<reference evidence="2" key="1">
    <citation type="journal article" date="2023" name="Science">
        <title>Genome structures resolve the early diversification of teleost fishes.</title>
        <authorList>
            <person name="Parey E."/>
            <person name="Louis A."/>
            <person name="Montfort J."/>
            <person name="Bouchez O."/>
            <person name="Roques C."/>
            <person name="Iampietro C."/>
            <person name="Lluch J."/>
            <person name="Castinel A."/>
            <person name="Donnadieu C."/>
            <person name="Desvignes T."/>
            <person name="Floi Bucao C."/>
            <person name="Jouanno E."/>
            <person name="Wen M."/>
            <person name="Mejri S."/>
            <person name="Dirks R."/>
            <person name="Jansen H."/>
            <person name="Henkel C."/>
            <person name="Chen W.J."/>
            <person name="Zahm M."/>
            <person name="Cabau C."/>
            <person name="Klopp C."/>
            <person name="Thompson A.W."/>
            <person name="Robinson-Rechavi M."/>
            <person name="Braasch I."/>
            <person name="Lecointre G."/>
            <person name="Bobe J."/>
            <person name="Postlethwait J.H."/>
            <person name="Berthelot C."/>
            <person name="Roest Crollius H."/>
            <person name="Guiguen Y."/>
        </authorList>
    </citation>
    <scope>NUCLEOTIDE SEQUENCE</scope>
    <source>
        <strain evidence="2">WJC10195</strain>
    </source>
</reference>
<protein>
    <submittedName>
        <fullName evidence="2">Uncharacterized protein</fullName>
    </submittedName>
</protein>
<keyword evidence="1" id="KW-1133">Transmembrane helix</keyword>
<gene>
    <name evidence="2" type="ORF">SKAU_G00344590</name>
</gene>
<dbReference type="Proteomes" id="UP001152622">
    <property type="component" value="Chromosome 16"/>
</dbReference>
<evidence type="ECO:0000313" key="3">
    <source>
        <dbReference type="Proteomes" id="UP001152622"/>
    </source>
</evidence>
<sequence length="119" mass="13307">MRHVKQLEMYLFIVPFGGSDCCMCICLFFLVGLRLGKRLGLDLGLFSFYWTAEYRAMGRMGARERERHADGSCDWIGTADLAAHNEHVEGALADYAADTPPPPSSICTELFTKDQTRAP</sequence>
<proteinExistence type="predicted"/>
<name>A0A9Q1IHK1_SYNKA</name>
<dbReference type="AlphaFoldDB" id="A0A9Q1IHK1"/>
<keyword evidence="1" id="KW-0812">Transmembrane</keyword>
<feature type="transmembrane region" description="Helical" evidence="1">
    <location>
        <begin position="12"/>
        <end position="33"/>
    </location>
</feature>
<accession>A0A9Q1IHK1</accession>
<evidence type="ECO:0000313" key="2">
    <source>
        <dbReference type="EMBL" id="KAJ8339826.1"/>
    </source>
</evidence>
<keyword evidence="3" id="KW-1185">Reference proteome</keyword>